<reference evidence="1 2" key="1">
    <citation type="submission" date="2016-06" db="EMBL/GenBank/DDBJ databases">
        <authorList>
            <person name="Kjaerup R.B."/>
            <person name="Dalgaard T.S."/>
            <person name="Juul-Madsen H.R."/>
        </authorList>
    </citation>
    <scope>NUCLEOTIDE SEQUENCE [LARGE SCALE GENOMIC DNA]</scope>
    <source>
        <strain evidence="1 2">DSM 45626</strain>
    </source>
</reference>
<evidence type="ECO:0000313" key="2">
    <source>
        <dbReference type="Proteomes" id="UP000199375"/>
    </source>
</evidence>
<evidence type="ECO:0008006" key="3">
    <source>
        <dbReference type="Google" id="ProtNLM"/>
    </source>
</evidence>
<dbReference type="EMBL" id="FMCW01000006">
    <property type="protein sequence ID" value="SCE78288.1"/>
    <property type="molecule type" value="Genomic_DNA"/>
</dbReference>
<organism evidence="1 2">
    <name type="scientific">Micromonospora haikouensis</name>
    <dbReference type="NCBI Taxonomy" id="686309"/>
    <lineage>
        <taxon>Bacteria</taxon>
        <taxon>Bacillati</taxon>
        <taxon>Actinomycetota</taxon>
        <taxon>Actinomycetes</taxon>
        <taxon>Micromonosporales</taxon>
        <taxon>Micromonosporaceae</taxon>
        <taxon>Micromonospora</taxon>
    </lineage>
</organism>
<sequence length="440" mass="47301">MDTRPGRVLPRHLLELPQIIRALAKRDFTPVFAAAKAAGLSYNAIAAACEMKTERVSLIARGSATVTSIDTVERIADGLRIPGGMVGLAARCWEKQAASHPPSNSGDDLMKRRQLLRGALAAGLTSTSLMHIAEARQHGDRALTTTDTVDIAHIESAAEQHSYGYRGRSPVDLLANLVADFGEITPLLRRPQRASSRVGLAHLAGMVAGMAAVVLHDLGNRREAHAWFRTAARAAEESGDRTLHAWVLAREAMVPLNFGAPRTAADLAEQARQIAGRGTTAAATLATAVAARAYASSGQRDKALAALTEADRLADHLPGGERADSWFGHCDQKHQVHLSHALTSLGETARARQHQAQALTLSAPTSSLTRALIRLDAAMCDHRDGNTIDGCQAATLALAELPARFRTDLTRKRALDLYRDVPTRFRALPEVEQFRAVLTP</sequence>
<gene>
    <name evidence="1" type="ORF">GA0070558_106143</name>
</gene>
<dbReference type="InterPro" id="IPR011990">
    <property type="entry name" value="TPR-like_helical_dom_sf"/>
</dbReference>
<accession>A0A1C4V2K3</accession>
<dbReference type="Gene3D" id="1.25.40.10">
    <property type="entry name" value="Tetratricopeptide repeat domain"/>
    <property type="match status" value="1"/>
</dbReference>
<protein>
    <recommendedName>
        <fullName evidence="3">Transcriptional regulator</fullName>
    </recommendedName>
</protein>
<dbReference type="Proteomes" id="UP000199375">
    <property type="component" value="Unassembled WGS sequence"/>
</dbReference>
<dbReference type="AlphaFoldDB" id="A0A1C4V2K3"/>
<dbReference type="SUPFAM" id="SSF48452">
    <property type="entry name" value="TPR-like"/>
    <property type="match status" value="1"/>
</dbReference>
<name>A0A1C4V2K3_9ACTN</name>
<proteinExistence type="predicted"/>
<dbReference type="RefSeq" id="WP_091277396.1">
    <property type="nucleotide sequence ID" value="NZ_FMCW01000006.1"/>
</dbReference>
<evidence type="ECO:0000313" key="1">
    <source>
        <dbReference type="EMBL" id="SCE78288.1"/>
    </source>
</evidence>